<accession>A7ENE5</accession>
<keyword evidence="2" id="KW-1185">Reference proteome</keyword>
<reference evidence="2" key="1">
    <citation type="journal article" date="2011" name="PLoS Genet.">
        <title>Genomic analysis of the necrotrophic fungal pathogens Sclerotinia sclerotiorum and Botrytis cinerea.</title>
        <authorList>
            <person name="Amselem J."/>
            <person name="Cuomo C.A."/>
            <person name="van Kan J.A."/>
            <person name="Viaud M."/>
            <person name="Benito E.P."/>
            <person name="Couloux A."/>
            <person name="Coutinho P.M."/>
            <person name="de Vries R.P."/>
            <person name="Dyer P.S."/>
            <person name="Fillinger S."/>
            <person name="Fournier E."/>
            <person name="Gout L."/>
            <person name="Hahn M."/>
            <person name="Kohn L."/>
            <person name="Lapalu N."/>
            <person name="Plummer K.M."/>
            <person name="Pradier J.M."/>
            <person name="Quevillon E."/>
            <person name="Sharon A."/>
            <person name="Simon A."/>
            <person name="ten Have A."/>
            <person name="Tudzynski B."/>
            <person name="Tudzynski P."/>
            <person name="Wincker P."/>
            <person name="Andrew M."/>
            <person name="Anthouard V."/>
            <person name="Beever R.E."/>
            <person name="Beffa R."/>
            <person name="Benoit I."/>
            <person name="Bouzid O."/>
            <person name="Brault B."/>
            <person name="Chen Z."/>
            <person name="Choquer M."/>
            <person name="Collemare J."/>
            <person name="Cotton P."/>
            <person name="Danchin E.G."/>
            <person name="Da Silva C."/>
            <person name="Gautier A."/>
            <person name="Giraud C."/>
            <person name="Giraud T."/>
            <person name="Gonzalez C."/>
            <person name="Grossetete S."/>
            <person name="Guldener U."/>
            <person name="Henrissat B."/>
            <person name="Howlett B.J."/>
            <person name="Kodira C."/>
            <person name="Kretschmer M."/>
            <person name="Lappartient A."/>
            <person name="Leroch M."/>
            <person name="Levis C."/>
            <person name="Mauceli E."/>
            <person name="Neuveglise C."/>
            <person name="Oeser B."/>
            <person name="Pearson M."/>
            <person name="Poulain J."/>
            <person name="Poussereau N."/>
            <person name="Quesneville H."/>
            <person name="Rascle C."/>
            <person name="Schumacher J."/>
            <person name="Segurens B."/>
            <person name="Sexton A."/>
            <person name="Silva E."/>
            <person name="Sirven C."/>
            <person name="Soanes D.M."/>
            <person name="Talbot N.J."/>
            <person name="Templeton M."/>
            <person name="Yandava C."/>
            <person name="Yarden O."/>
            <person name="Zeng Q."/>
            <person name="Rollins J.A."/>
            <person name="Lebrun M.H."/>
            <person name="Dickman M."/>
        </authorList>
    </citation>
    <scope>NUCLEOTIDE SEQUENCE [LARGE SCALE GENOMIC DNA]</scope>
    <source>
        <strain evidence="2">ATCC 18683 / 1980 / Ss-1</strain>
    </source>
</reference>
<dbReference type="KEGG" id="ssl:SS1G_06844"/>
<dbReference type="Proteomes" id="UP000001312">
    <property type="component" value="Unassembled WGS sequence"/>
</dbReference>
<gene>
    <name evidence="1" type="ORF">SS1G_06844</name>
</gene>
<dbReference type="AlphaFoldDB" id="A7ENE5"/>
<sequence length="61" mass="6690">MEINLCTNCFYGVKGKFDDFDGWIGVLGVEDSGMISSSSEELVATYSSSMKRMSNDLPVVK</sequence>
<evidence type="ECO:0000313" key="2">
    <source>
        <dbReference type="Proteomes" id="UP000001312"/>
    </source>
</evidence>
<dbReference type="InParanoid" id="A7ENE5"/>
<dbReference type="GeneID" id="5488560"/>
<evidence type="ECO:0000313" key="1">
    <source>
        <dbReference type="EMBL" id="EDO04361.1"/>
    </source>
</evidence>
<dbReference type="EMBL" id="CH476628">
    <property type="protein sequence ID" value="EDO04361.1"/>
    <property type="molecule type" value="Genomic_DNA"/>
</dbReference>
<proteinExistence type="predicted"/>
<dbReference type="RefSeq" id="XP_001592603.1">
    <property type="nucleotide sequence ID" value="XM_001592553.1"/>
</dbReference>
<name>A7ENE5_SCLS1</name>
<protein>
    <submittedName>
        <fullName evidence="1">Uncharacterized protein</fullName>
    </submittedName>
</protein>
<organism evidence="1 2">
    <name type="scientific">Sclerotinia sclerotiorum (strain ATCC 18683 / 1980 / Ss-1)</name>
    <name type="common">White mold</name>
    <name type="synonym">Whetzelinia sclerotiorum</name>
    <dbReference type="NCBI Taxonomy" id="665079"/>
    <lineage>
        <taxon>Eukaryota</taxon>
        <taxon>Fungi</taxon>
        <taxon>Dikarya</taxon>
        <taxon>Ascomycota</taxon>
        <taxon>Pezizomycotina</taxon>
        <taxon>Leotiomycetes</taxon>
        <taxon>Helotiales</taxon>
        <taxon>Sclerotiniaceae</taxon>
        <taxon>Sclerotinia</taxon>
    </lineage>
</organism>